<keyword evidence="1" id="KW-0472">Membrane</keyword>
<feature type="transmembrane region" description="Helical" evidence="1">
    <location>
        <begin position="38"/>
        <end position="63"/>
    </location>
</feature>
<name>A0A1F5N501_9BACT</name>
<keyword evidence="1" id="KW-0812">Transmembrane</keyword>
<keyword evidence="1" id="KW-1133">Transmembrane helix</keyword>
<dbReference type="Proteomes" id="UP000177057">
    <property type="component" value="Unassembled WGS sequence"/>
</dbReference>
<dbReference type="STRING" id="1797794.A3H40_02640"/>
<evidence type="ECO:0000256" key="1">
    <source>
        <dbReference type="SAM" id="Phobius"/>
    </source>
</evidence>
<accession>A0A1F5N501</accession>
<feature type="transmembrane region" description="Helical" evidence="1">
    <location>
        <begin position="120"/>
        <end position="139"/>
    </location>
</feature>
<organism evidence="2 3">
    <name type="scientific">Candidatus Daviesbacteria bacterium RIFCSPLOWO2_02_FULL_38_15</name>
    <dbReference type="NCBI Taxonomy" id="1797794"/>
    <lineage>
        <taxon>Bacteria</taxon>
        <taxon>Candidatus Daviesiibacteriota</taxon>
    </lineage>
</organism>
<feature type="transmembrane region" description="Helical" evidence="1">
    <location>
        <begin position="146"/>
        <end position="165"/>
    </location>
</feature>
<comment type="caution">
    <text evidence="2">The sequence shown here is derived from an EMBL/GenBank/DDBJ whole genome shotgun (WGS) entry which is preliminary data.</text>
</comment>
<dbReference type="AlphaFoldDB" id="A0A1F5N501"/>
<feature type="transmembrane region" description="Helical" evidence="1">
    <location>
        <begin position="249"/>
        <end position="268"/>
    </location>
</feature>
<feature type="transmembrane region" description="Helical" evidence="1">
    <location>
        <begin position="75"/>
        <end position="100"/>
    </location>
</feature>
<feature type="transmembrane region" description="Helical" evidence="1">
    <location>
        <begin position="14"/>
        <end position="32"/>
    </location>
</feature>
<gene>
    <name evidence="2" type="ORF">A3H40_02640</name>
</gene>
<dbReference type="EMBL" id="MFDV01000003">
    <property type="protein sequence ID" value="OGE72736.1"/>
    <property type="molecule type" value="Genomic_DNA"/>
</dbReference>
<feature type="transmembrane region" description="Helical" evidence="1">
    <location>
        <begin position="217"/>
        <end position="237"/>
    </location>
</feature>
<evidence type="ECO:0000313" key="3">
    <source>
        <dbReference type="Proteomes" id="UP000177057"/>
    </source>
</evidence>
<protein>
    <recommendedName>
        <fullName evidence="4">Histidine kinase N-terminal 7TM region domain-containing protein</fullName>
    </recommendedName>
</protein>
<evidence type="ECO:0000313" key="2">
    <source>
        <dbReference type="EMBL" id="OGE72736.1"/>
    </source>
</evidence>
<reference evidence="2 3" key="1">
    <citation type="journal article" date="2016" name="Nat. Commun.">
        <title>Thousands of microbial genomes shed light on interconnected biogeochemical processes in an aquifer system.</title>
        <authorList>
            <person name="Anantharaman K."/>
            <person name="Brown C.T."/>
            <person name="Hug L.A."/>
            <person name="Sharon I."/>
            <person name="Castelle C.J."/>
            <person name="Probst A.J."/>
            <person name="Thomas B.C."/>
            <person name="Singh A."/>
            <person name="Wilkins M.J."/>
            <person name="Karaoz U."/>
            <person name="Brodie E.L."/>
            <person name="Williams K.H."/>
            <person name="Hubbard S.S."/>
            <person name="Banfield J.F."/>
        </authorList>
    </citation>
    <scope>NUCLEOTIDE SEQUENCE [LARGE SCALE GENOMIC DNA]</scope>
</reference>
<sequence>MQITWKSFSSIKKFLIALYIVNVFWVLIIFVFEMKNTTFSYLFGVPLGLLPILGGIFCIKFLRKWKKIPNPLTKALLFLASGSILWGITTAAIFPVYNLIYDIAIPYPSLADVGYLPSYLLWAIGLFYLLSIAGIKLQLKKLTGKIMLFSLTLLAIISSHYLFFIVAREGQIDFKADAVKLFLDLAYPISDIVILTLTLFLIYGLSFDSQDSKIKTGVLTILLAFVVNYMADFGFSYTTTVGTYFVGNWADFSFATSMFLLSFGVSSLDSK</sequence>
<proteinExistence type="predicted"/>
<feature type="transmembrane region" description="Helical" evidence="1">
    <location>
        <begin position="185"/>
        <end position="205"/>
    </location>
</feature>
<evidence type="ECO:0008006" key="4">
    <source>
        <dbReference type="Google" id="ProtNLM"/>
    </source>
</evidence>